<evidence type="ECO:0000256" key="3">
    <source>
        <dbReference type="ARBA" id="ARBA00022989"/>
    </source>
</evidence>
<keyword evidence="3 5" id="KW-1133">Transmembrane helix</keyword>
<feature type="transmembrane region" description="Helical" evidence="5">
    <location>
        <begin position="41"/>
        <end position="63"/>
    </location>
</feature>
<dbReference type="InterPro" id="IPR032808">
    <property type="entry name" value="DoxX"/>
</dbReference>
<dbReference type="OrthoDB" id="7960583at2"/>
<keyword evidence="7" id="KW-1185">Reference proteome</keyword>
<gene>
    <name evidence="6" type="ORF">CHU92_05845</name>
</gene>
<organism evidence="6 7">
    <name type="scientific">Flavobacterium cyanobacteriorum</name>
    <dbReference type="NCBI Taxonomy" id="2022802"/>
    <lineage>
        <taxon>Bacteria</taxon>
        <taxon>Pseudomonadati</taxon>
        <taxon>Bacteroidota</taxon>
        <taxon>Flavobacteriia</taxon>
        <taxon>Flavobacteriales</taxon>
        <taxon>Flavobacteriaceae</taxon>
        <taxon>Flavobacterium</taxon>
    </lineage>
</organism>
<evidence type="ECO:0000256" key="2">
    <source>
        <dbReference type="ARBA" id="ARBA00022692"/>
    </source>
</evidence>
<evidence type="ECO:0000313" key="7">
    <source>
        <dbReference type="Proteomes" id="UP000216605"/>
    </source>
</evidence>
<accession>A0A255Z9N2</accession>
<comment type="caution">
    <text evidence="6">The sequence shown here is derived from an EMBL/GenBank/DDBJ whole genome shotgun (WGS) entry which is preliminary data.</text>
</comment>
<keyword evidence="4 5" id="KW-0472">Membrane</keyword>
<dbReference type="Proteomes" id="UP000216605">
    <property type="component" value="Unassembled WGS sequence"/>
</dbReference>
<dbReference type="RefSeq" id="WP_094413543.1">
    <property type="nucleotide sequence ID" value="NZ_NOXV01000225.1"/>
</dbReference>
<dbReference type="AlphaFoldDB" id="A0A255Z9N2"/>
<evidence type="ECO:0000313" key="6">
    <source>
        <dbReference type="EMBL" id="OYQ38273.1"/>
    </source>
</evidence>
<dbReference type="EMBL" id="NOXV01000225">
    <property type="protein sequence ID" value="OYQ38273.1"/>
    <property type="molecule type" value="Genomic_DNA"/>
</dbReference>
<protein>
    <recommendedName>
        <fullName evidence="8">DoxX family protein</fullName>
    </recommendedName>
</protein>
<dbReference type="Pfam" id="PF13564">
    <property type="entry name" value="DoxX_2"/>
    <property type="match status" value="1"/>
</dbReference>
<evidence type="ECO:0000256" key="5">
    <source>
        <dbReference type="SAM" id="Phobius"/>
    </source>
</evidence>
<feature type="transmembrane region" description="Helical" evidence="5">
    <location>
        <begin position="99"/>
        <end position="119"/>
    </location>
</feature>
<sequence>MENVITAGYYTSHLMVIAWMLSASVAIFCKKKFIHQAIVRLGYPPYFAYLLGTAKLVGALMLALPLPGLFKVVALSGAAIELICACWSYYVIDKKITEALKPLVLLAVVFTAYCTWRLASNLPVIF</sequence>
<keyword evidence="2 5" id="KW-0812">Transmembrane</keyword>
<evidence type="ECO:0008006" key="8">
    <source>
        <dbReference type="Google" id="ProtNLM"/>
    </source>
</evidence>
<feature type="transmembrane region" description="Helical" evidence="5">
    <location>
        <begin position="12"/>
        <end position="29"/>
    </location>
</feature>
<reference evidence="6 7" key="1">
    <citation type="submission" date="2017-07" db="EMBL/GenBank/DDBJ databases">
        <title>Flavobacterium cyanobacteriorum sp. nov., isolated from cyanobacterial aggregates in a eutrophic lake.</title>
        <authorList>
            <person name="Cai H."/>
        </authorList>
    </citation>
    <scope>NUCLEOTIDE SEQUENCE [LARGE SCALE GENOMIC DNA]</scope>
    <source>
        <strain evidence="6 7">TH021</strain>
    </source>
</reference>
<name>A0A255Z9N2_9FLAO</name>
<dbReference type="GO" id="GO:0016020">
    <property type="term" value="C:membrane"/>
    <property type="evidence" value="ECO:0007669"/>
    <property type="project" value="UniProtKB-SubCell"/>
</dbReference>
<comment type="subcellular location">
    <subcellularLocation>
        <location evidence="1">Membrane</location>
        <topology evidence="1">Multi-pass membrane protein</topology>
    </subcellularLocation>
</comment>
<feature type="transmembrane region" description="Helical" evidence="5">
    <location>
        <begin position="69"/>
        <end position="92"/>
    </location>
</feature>
<proteinExistence type="predicted"/>
<evidence type="ECO:0000256" key="1">
    <source>
        <dbReference type="ARBA" id="ARBA00004141"/>
    </source>
</evidence>
<evidence type="ECO:0000256" key="4">
    <source>
        <dbReference type="ARBA" id="ARBA00023136"/>
    </source>
</evidence>